<keyword evidence="2" id="KW-1185">Reference proteome</keyword>
<comment type="caution">
    <text evidence="1">The sequence shown here is derived from an EMBL/GenBank/DDBJ whole genome shotgun (WGS) entry which is preliminary data.</text>
</comment>
<protein>
    <submittedName>
        <fullName evidence="1">Uncharacterized protein</fullName>
    </submittedName>
</protein>
<sequence>MKRQLIFFDQVDRMASARRNGRRAAQGFPLRFRAALHASNTIALTATTVALASQRRHSIESANEIDSLRKRMSVTRRPGGSKKSVERKPSIAKRIPTERSIPIERKNDPLEMIVNMFITSRRLSLMLMVGIEGANGGGVMRKSRRDMRRLMWGGIRLNILRQDTKNMKGRRRRIGDRV</sequence>
<reference evidence="1" key="1">
    <citation type="journal article" date="2021" name="IMA Fungus">
        <title>Genomic characterization of three marine fungi, including Emericellopsis atlantica sp. nov. with signatures of a generalist lifestyle and marine biomass degradation.</title>
        <authorList>
            <person name="Hagestad O.C."/>
            <person name="Hou L."/>
            <person name="Andersen J.H."/>
            <person name="Hansen E.H."/>
            <person name="Altermark B."/>
            <person name="Li C."/>
            <person name="Kuhnert E."/>
            <person name="Cox R.J."/>
            <person name="Crous P.W."/>
            <person name="Spatafora J.W."/>
            <person name="Lail K."/>
            <person name="Amirebrahimi M."/>
            <person name="Lipzen A."/>
            <person name="Pangilinan J."/>
            <person name="Andreopoulos W."/>
            <person name="Hayes R.D."/>
            <person name="Ng V."/>
            <person name="Grigoriev I.V."/>
            <person name="Jackson S.A."/>
            <person name="Sutton T.D.S."/>
            <person name="Dobson A.D.W."/>
            <person name="Rama T."/>
        </authorList>
    </citation>
    <scope>NUCLEOTIDE SEQUENCE</scope>
    <source>
        <strain evidence="1">TRa018bII</strain>
    </source>
</reference>
<dbReference type="AlphaFoldDB" id="A0A9P7YGE0"/>
<accession>A0A9P7YGE0</accession>
<name>A0A9P7YGE0_9HELO</name>
<dbReference type="Proteomes" id="UP000824998">
    <property type="component" value="Unassembled WGS sequence"/>
</dbReference>
<evidence type="ECO:0000313" key="2">
    <source>
        <dbReference type="Proteomes" id="UP000824998"/>
    </source>
</evidence>
<dbReference type="EMBL" id="MU251532">
    <property type="protein sequence ID" value="KAG9232742.1"/>
    <property type="molecule type" value="Genomic_DNA"/>
</dbReference>
<gene>
    <name evidence="1" type="ORF">BJ875DRAFT_68887</name>
</gene>
<organism evidence="1 2">
    <name type="scientific">Amylocarpus encephaloides</name>
    <dbReference type="NCBI Taxonomy" id="45428"/>
    <lineage>
        <taxon>Eukaryota</taxon>
        <taxon>Fungi</taxon>
        <taxon>Dikarya</taxon>
        <taxon>Ascomycota</taxon>
        <taxon>Pezizomycotina</taxon>
        <taxon>Leotiomycetes</taxon>
        <taxon>Helotiales</taxon>
        <taxon>Helotiales incertae sedis</taxon>
        <taxon>Amylocarpus</taxon>
    </lineage>
</organism>
<evidence type="ECO:0000313" key="1">
    <source>
        <dbReference type="EMBL" id="KAG9232742.1"/>
    </source>
</evidence>
<proteinExistence type="predicted"/>